<keyword evidence="2" id="KW-1185">Reference proteome</keyword>
<evidence type="ECO:0000313" key="2">
    <source>
        <dbReference type="Proteomes" id="UP000472275"/>
    </source>
</evidence>
<name>A0A663E854_AQUCH</name>
<reference evidence="1" key="1">
    <citation type="submission" date="2025-08" db="UniProtKB">
        <authorList>
            <consortium name="Ensembl"/>
        </authorList>
    </citation>
    <scope>IDENTIFICATION</scope>
</reference>
<sequence length="73" mass="8215">RTLPLHLWKMPLHKSQQEASRLVLAAQLVGNQNGARKDPQEKDLVRIPFPCSFLFHFLPSSHPSASTVHLGAY</sequence>
<protein>
    <submittedName>
        <fullName evidence="1">Uncharacterized protein</fullName>
    </submittedName>
</protein>
<reference evidence="1" key="2">
    <citation type="submission" date="2025-09" db="UniProtKB">
        <authorList>
            <consortium name="Ensembl"/>
        </authorList>
    </citation>
    <scope>IDENTIFICATION</scope>
</reference>
<evidence type="ECO:0000313" key="1">
    <source>
        <dbReference type="Ensembl" id="ENSACCP00020008176.1"/>
    </source>
</evidence>
<proteinExistence type="predicted"/>
<dbReference type="AlphaFoldDB" id="A0A663E854"/>
<dbReference type="Proteomes" id="UP000472275">
    <property type="component" value="Chromosome 13"/>
</dbReference>
<dbReference type="InParanoid" id="A0A663E854"/>
<organism evidence="1 2">
    <name type="scientific">Aquila chrysaetos chrysaetos</name>
    <dbReference type="NCBI Taxonomy" id="223781"/>
    <lineage>
        <taxon>Eukaryota</taxon>
        <taxon>Metazoa</taxon>
        <taxon>Chordata</taxon>
        <taxon>Craniata</taxon>
        <taxon>Vertebrata</taxon>
        <taxon>Euteleostomi</taxon>
        <taxon>Archelosauria</taxon>
        <taxon>Archosauria</taxon>
        <taxon>Dinosauria</taxon>
        <taxon>Saurischia</taxon>
        <taxon>Theropoda</taxon>
        <taxon>Coelurosauria</taxon>
        <taxon>Aves</taxon>
        <taxon>Neognathae</taxon>
        <taxon>Neoaves</taxon>
        <taxon>Telluraves</taxon>
        <taxon>Accipitrimorphae</taxon>
        <taxon>Accipitriformes</taxon>
        <taxon>Accipitridae</taxon>
        <taxon>Accipitrinae</taxon>
        <taxon>Aquila</taxon>
    </lineage>
</organism>
<dbReference type="Ensembl" id="ENSACCT00020008533.1">
    <property type="protein sequence ID" value="ENSACCP00020008176.1"/>
    <property type="gene ID" value="ENSACCG00020005557.1"/>
</dbReference>
<accession>A0A663E854</accession>